<dbReference type="InterPro" id="IPR011008">
    <property type="entry name" value="Dimeric_a/b-barrel"/>
</dbReference>
<accession>A0A0M2PTR2</accession>
<dbReference type="EMBL" id="AJTX02000005">
    <property type="protein sequence ID" value="KKI99509.1"/>
    <property type="molecule type" value="Genomic_DNA"/>
</dbReference>
<dbReference type="AlphaFoldDB" id="A0A0M2PTR2"/>
<keyword evidence="1" id="KW-0503">Monooxygenase</keyword>
<protein>
    <submittedName>
        <fullName evidence="1">Antibiotic biosynthesis monooxygenase</fullName>
    </submittedName>
</protein>
<evidence type="ECO:0000313" key="2">
    <source>
        <dbReference type="Proteomes" id="UP000034681"/>
    </source>
</evidence>
<keyword evidence="1" id="KW-0560">Oxidoreductase</keyword>
<dbReference type="GO" id="GO:0004497">
    <property type="term" value="F:monooxygenase activity"/>
    <property type="evidence" value="ECO:0007669"/>
    <property type="project" value="UniProtKB-KW"/>
</dbReference>
<name>A0A0M2PTR2_PROHO</name>
<dbReference type="RefSeq" id="WP_017714425.1">
    <property type="nucleotide sequence ID" value="NZ_KB235942.1"/>
</dbReference>
<comment type="caution">
    <text evidence="1">The sequence shown here is derived from an EMBL/GenBank/DDBJ whole genome shotgun (WGS) entry which is preliminary data.</text>
</comment>
<dbReference type="eggNOG" id="COG2329">
    <property type="taxonomic scope" value="Bacteria"/>
</dbReference>
<dbReference type="Proteomes" id="UP000034681">
    <property type="component" value="Unassembled WGS sequence"/>
</dbReference>
<gene>
    <name evidence="1" type="ORF">PROH_13030</name>
</gene>
<proteinExistence type="predicted"/>
<sequence length="112" mass="12686">MSDFQDFLKRQCAHVAIGEFKPGKFSEAQRLYEEAVKSYGHGFKGAHLLQEPGTNRALSIIFWESIGDMDENQNEIHAAILKKMAPLFIQLPTNTLYEVVYETKPETVTIAP</sequence>
<dbReference type="SUPFAM" id="SSF54909">
    <property type="entry name" value="Dimeric alpha+beta barrel"/>
    <property type="match status" value="1"/>
</dbReference>
<dbReference type="OrthoDB" id="513202at2"/>
<reference evidence="1" key="1">
    <citation type="submission" date="2012-04" db="EMBL/GenBank/DDBJ databases">
        <authorList>
            <person name="Borisov I.G."/>
            <person name="Ivanikova N.V."/>
            <person name="Pinevich A.V."/>
        </authorList>
    </citation>
    <scope>NUCLEOTIDE SEQUENCE</scope>
    <source>
        <strain evidence="1">CALU 1027</strain>
    </source>
</reference>
<evidence type="ECO:0000313" key="1">
    <source>
        <dbReference type="EMBL" id="KKI99509.1"/>
    </source>
</evidence>
<dbReference type="STRING" id="317619.GCA_000332315_04330"/>
<organism evidence="1 2">
    <name type="scientific">Prochlorothrix hollandica PCC 9006 = CALU 1027</name>
    <dbReference type="NCBI Taxonomy" id="317619"/>
    <lineage>
        <taxon>Bacteria</taxon>
        <taxon>Bacillati</taxon>
        <taxon>Cyanobacteriota</taxon>
        <taxon>Cyanophyceae</taxon>
        <taxon>Prochlorotrichales</taxon>
        <taxon>Prochlorotrichaceae</taxon>
        <taxon>Prochlorothrix</taxon>
    </lineage>
</organism>
<keyword evidence="2" id="KW-1185">Reference proteome</keyword>